<dbReference type="AlphaFoldDB" id="A0A0M9AIL4"/>
<evidence type="ECO:0000313" key="2">
    <source>
        <dbReference type="EMBL" id="KOX92817.1"/>
    </source>
</evidence>
<sequence>MADDSGLTSLINNADSNSKFDDYRIVDSANPVNWTRVGASILLSTVATVYIGLRKYIDELIGIPERLIEGATSFVGEVSTGETPTGSGVLGELFVPILQWYQQDVWASSVDQFGIWGYLVALGFTLLTLFVVVRGLREGAQRLSGGE</sequence>
<reference evidence="2 3" key="1">
    <citation type="submission" date="2015-08" db="EMBL/GenBank/DDBJ databases">
        <title>Genomes of Isolates from Cabo Rojo, PR.</title>
        <authorList>
            <person name="Sanchez-Nieves R.L."/>
            <person name="Montalvo-Rodriguez R."/>
        </authorList>
    </citation>
    <scope>NUCLEOTIDE SEQUENCE [LARGE SCALE GENOMIC DNA]</scope>
    <source>
        <strain evidence="2 3">SL3</strain>
    </source>
</reference>
<feature type="transmembrane region" description="Helical" evidence="1">
    <location>
        <begin position="115"/>
        <end position="133"/>
    </location>
</feature>
<dbReference type="RefSeq" id="WP_053967971.1">
    <property type="nucleotide sequence ID" value="NZ_LIUF01000003.1"/>
</dbReference>
<name>A0A0M9AIL4_9EURY</name>
<organism evidence="2 3">
    <name type="scientific">Haloarcula rubripromontorii</name>
    <dbReference type="NCBI Taxonomy" id="1705562"/>
    <lineage>
        <taxon>Archaea</taxon>
        <taxon>Methanobacteriati</taxon>
        <taxon>Methanobacteriota</taxon>
        <taxon>Stenosarchaea group</taxon>
        <taxon>Halobacteria</taxon>
        <taxon>Halobacteriales</taxon>
        <taxon>Haloarculaceae</taxon>
        <taxon>Haloarcula</taxon>
    </lineage>
</organism>
<keyword evidence="1" id="KW-0472">Membrane</keyword>
<comment type="caution">
    <text evidence="2">The sequence shown here is derived from an EMBL/GenBank/DDBJ whole genome shotgun (WGS) entry which is preliminary data.</text>
</comment>
<evidence type="ECO:0000256" key="1">
    <source>
        <dbReference type="SAM" id="Phobius"/>
    </source>
</evidence>
<evidence type="ECO:0000313" key="3">
    <source>
        <dbReference type="Proteomes" id="UP000037729"/>
    </source>
</evidence>
<accession>A0A0M9AIL4</accession>
<dbReference type="Proteomes" id="UP000037729">
    <property type="component" value="Unassembled WGS sequence"/>
</dbReference>
<protein>
    <submittedName>
        <fullName evidence="2">Uncharacterized protein</fullName>
    </submittedName>
</protein>
<keyword evidence="1" id="KW-0812">Transmembrane</keyword>
<dbReference type="OrthoDB" id="221204at2157"/>
<dbReference type="EMBL" id="LIUF01000003">
    <property type="protein sequence ID" value="KOX92817.1"/>
    <property type="molecule type" value="Genomic_DNA"/>
</dbReference>
<dbReference type="STRING" id="1705562.AMS69_10170"/>
<keyword evidence="3" id="KW-1185">Reference proteome</keyword>
<dbReference type="PATRIC" id="fig|1705562.3.peg.201"/>
<proteinExistence type="predicted"/>
<gene>
    <name evidence="2" type="ORF">AMS69_10170</name>
</gene>
<keyword evidence="1" id="KW-1133">Transmembrane helix</keyword>